<accession>A0ABD5ZQ49</accession>
<feature type="transmembrane region" description="Helical" evidence="1">
    <location>
        <begin position="49"/>
        <end position="70"/>
    </location>
</feature>
<reference evidence="3 4" key="1">
    <citation type="journal article" date="2019" name="Int. J. Syst. Evol. Microbiol.">
        <title>The Global Catalogue of Microorganisms (GCM) 10K type strain sequencing project: providing services to taxonomists for standard genome sequencing and annotation.</title>
        <authorList>
            <consortium name="The Broad Institute Genomics Platform"/>
            <consortium name="The Broad Institute Genome Sequencing Center for Infectious Disease"/>
            <person name="Wu L."/>
            <person name="Ma J."/>
        </authorList>
    </citation>
    <scope>NUCLEOTIDE SEQUENCE [LARGE SCALE GENOMIC DNA]</scope>
    <source>
        <strain evidence="3 4">DT85</strain>
    </source>
</reference>
<keyword evidence="1" id="KW-0812">Transmembrane</keyword>
<evidence type="ECO:0000256" key="1">
    <source>
        <dbReference type="SAM" id="Phobius"/>
    </source>
</evidence>
<dbReference type="AlphaFoldDB" id="A0ABD5ZQ49"/>
<keyword evidence="4" id="KW-1185">Reference proteome</keyword>
<protein>
    <recommendedName>
        <fullName evidence="2">C2H2-type domain-containing protein</fullName>
    </recommendedName>
</protein>
<dbReference type="RefSeq" id="WP_276233608.1">
    <property type="nucleotide sequence ID" value="NZ_CP119802.1"/>
</dbReference>
<dbReference type="InterPro" id="IPR013087">
    <property type="entry name" value="Znf_C2H2_type"/>
</dbReference>
<dbReference type="EMBL" id="JBHTAP010000001">
    <property type="protein sequence ID" value="MFC7235477.1"/>
    <property type="molecule type" value="Genomic_DNA"/>
</dbReference>
<evidence type="ECO:0000313" key="4">
    <source>
        <dbReference type="Proteomes" id="UP001596398"/>
    </source>
</evidence>
<evidence type="ECO:0000259" key="2">
    <source>
        <dbReference type="PROSITE" id="PS00028"/>
    </source>
</evidence>
<keyword evidence="1" id="KW-0472">Membrane</keyword>
<dbReference type="Proteomes" id="UP001596398">
    <property type="component" value="Unassembled WGS sequence"/>
</dbReference>
<name>A0ABD5ZQ49_9EURY</name>
<feature type="domain" description="C2H2-type" evidence="2">
    <location>
        <begin position="4"/>
        <end position="25"/>
    </location>
</feature>
<keyword evidence="1" id="KW-1133">Transmembrane helix</keyword>
<dbReference type="GeneID" id="79267172"/>
<sequence length="203" mass="21813">MTDCDYCGADFDTETAYLEHLADEHPDDLGPIEQRRVAALDGDDGGIGAAPVALALVLVAAAAVVGYVVFFSGGGSGTPDGVAKVAQTPTDYRAVHYHGTMEMSVMGSAVDFSRDRYQLQANEWHFEARDGTEWHAHARGVTLEWAMYTLDIGVTDDSVTYRGTTYTDGENANVTVAVNGEDVDPTQYVLQEGDSVRIVVAEN</sequence>
<comment type="caution">
    <text evidence="3">The sequence shown here is derived from an EMBL/GenBank/DDBJ whole genome shotgun (WGS) entry which is preliminary data.</text>
</comment>
<evidence type="ECO:0000313" key="3">
    <source>
        <dbReference type="EMBL" id="MFC7235477.1"/>
    </source>
</evidence>
<organism evidence="3 4">
    <name type="scientific">Halosegnis marinus</name>
    <dbReference type="NCBI Taxonomy" id="3034023"/>
    <lineage>
        <taxon>Archaea</taxon>
        <taxon>Methanobacteriati</taxon>
        <taxon>Methanobacteriota</taxon>
        <taxon>Stenosarchaea group</taxon>
        <taxon>Halobacteria</taxon>
        <taxon>Halobacteriales</taxon>
        <taxon>Natronomonadaceae</taxon>
        <taxon>Halosegnis</taxon>
    </lineage>
</organism>
<dbReference type="PROSITE" id="PS00028">
    <property type="entry name" value="ZINC_FINGER_C2H2_1"/>
    <property type="match status" value="1"/>
</dbReference>
<proteinExistence type="predicted"/>
<gene>
    <name evidence="3" type="ORF">ACFQJ4_09150</name>
</gene>